<dbReference type="Gene3D" id="1.10.10.60">
    <property type="entry name" value="Homeodomain-like"/>
    <property type="match status" value="1"/>
</dbReference>
<dbReference type="EMBL" id="BAAASD010000020">
    <property type="protein sequence ID" value="GAA2352159.1"/>
    <property type="molecule type" value="Genomic_DNA"/>
</dbReference>
<protein>
    <recommendedName>
        <fullName evidence="5">HTH araC/xylS-type domain-containing protein</fullName>
    </recommendedName>
</protein>
<keyword evidence="3" id="KW-0804">Transcription</keyword>
<dbReference type="PROSITE" id="PS01124">
    <property type="entry name" value="HTH_ARAC_FAMILY_2"/>
    <property type="match status" value="1"/>
</dbReference>
<dbReference type="InterPro" id="IPR009057">
    <property type="entry name" value="Homeodomain-like_sf"/>
</dbReference>
<evidence type="ECO:0000256" key="1">
    <source>
        <dbReference type="ARBA" id="ARBA00023015"/>
    </source>
</evidence>
<dbReference type="Pfam" id="PF12833">
    <property type="entry name" value="HTH_18"/>
    <property type="match status" value="1"/>
</dbReference>
<evidence type="ECO:0000313" key="7">
    <source>
        <dbReference type="Proteomes" id="UP001500253"/>
    </source>
</evidence>
<feature type="domain" description="HTH araC/xylS-type" evidence="5">
    <location>
        <begin position="229"/>
        <end position="330"/>
    </location>
</feature>
<dbReference type="InterPro" id="IPR050204">
    <property type="entry name" value="AraC_XylS_family_regulators"/>
</dbReference>
<dbReference type="Proteomes" id="UP001500253">
    <property type="component" value="Unassembled WGS sequence"/>
</dbReference>
<dbReference type="SUPFAM" id="SSF46689">
    <property type="entry name" value="Homeodomain-like"/>
    <property type="match status" value="1"/>
</dbReference>
<dbReference type="SMART" id="SM00342">
    <property type="entry name" value="HTH_ARAC"/>
    <property type="match status" value="1"/>
</dbReference>
<name>A0ABN3GI68_9ACTN</name>
<proteinExistence type="predicted"/>
<evidence type="ECO:0000256" key="2">
    <source>
        <dbReference type="ARBA" id="ARBA00023125"/>
    </source>
</evidence>
<reference evidence="6 7" key="1">
    <citation type="journal article" date="2019" name="Int. J. Syst. Evol. Microbiol.">
        <title>The Global Catalogue of Microorganisms (GCM) 10K type strain sequencing project: providing services to taxonomists for standard genome sequencing and annotation.</title>
        <authorList>
            <consortium name="The Broad Institute Genomics Platform"/>
            <consortium name="The Broad Institute Genome Sequencing Center for Infectious Disease"/>
            <person name="Wu L."/>
            <person name="Ma J."/>
        </authorList>
    </citation>
    <scope>NUCLEOTIDE SEQUENCE [LARGE SCALE GENOMIC DNA]</scope>
    <source>
        <strain evidence="6 7">JCM 4316</strain>
    </source>
</reference>
<dbReference type="InterPro" id="IPR020449">
    <property type="entry name" value="Tscrpt_reg_AraC-type_HTH"/>
</dbReference>
<sequence length="338" mass="35901">MPSLLCSRESTAFSAAFATTFATGDRGGASPRAELELGSVRLTVLRCPAPPIPSAAPIPSAPRTPFAAPVPPAPATPGARRSARSGDPQTWRLVLVSDGPLTLGPAPGATRLDPGHLVLWDPGEPFAPVAADRARPPRALVLHLPGTALSVPHQALRGLVARPVPSEAGPAALLARFLEGLAGPAATVETRQAAWLGRAAVDLAVAFLSSVTDPRDDAAPQPRRMVLLGEIRSYVERHLGDPDLSPKAIAAAHHISVRYLHHLFRQDGQTVGGFVRQRRLERCRADLTDPCLAGQSMAVIRARWGFHDAAVFNRAFKKEYGITPGEYRRREGVPAGAR</sequence>
<keyword evidence="1" id="KW-0805">Transcription regulation</keyword>
<feature type="region of interest" description="Disordered" evidence="4">
    <location>
        <begin position="68"/>
        <end position="88"/>
    </location>
</feature>
<dbReference type="PANTHER" id="PTHR46796:SF6">
    <property type="entry name" value="ARAC SUBFAMILY"/>
    <property type="match status" value="1"/>
</dbReference>
<dbReference type="PANTHER" id="PTHR46796">
    <property type="entry name" value="HTH-TYPE TRANSCRIPTIONAL ACTIVATOR RHAS-RELATED"/>
    <property type="match status" value="1"/>
</dbReference>
<organism evidence="6 7">
    <name type="scientific">Streptomyces cuspidosporus</name>
    <dbReference type="NCBI Taxonomy" id="66882"/>
    <lineage>
        <taxon>Bacteria</taxon>
        <taxon>Bacillati</taxon>
        <taxon>Actinomycetota</taxon>
        <taxon>Actinomycetes</taxon>
        <taxon>Kitasatosporales</taxon>
        <taxon>Streptomycetaceae</taxon>
        <taxon>Streptomyces</taxon>
    </lineage>
</organism>
<evidence type="ECO:0000256" key="4">
    <source>
        <dbReference type="SAM" id="MobiDB-lite"/>
    </source>
</evidence>
<accession>A0ABN3GI68</accession>
<evidence type="ECO:0000256" key="3">
    <source>
        <dbReference type="ARBA" id="ARBA00023163"/>
    </source>
</evidence>
<evidence type="ECO:0000259" key="5">
    <source>
        <dbReference type="PROSITE" id="PS01124"/>
    </source>
</evidence>
<keyword evidence="7" id="KW-1185">Reference proteome</keyword>
<dbReference type="PRINTS" id="PR00032">
    <property type="entry name" value="HTHARAC"/>
</dbReference>
<comment type="caution">
    <text evidence="6">The sequence shown here is derived from an EMBL/GenBank/DDBJ whole genome shotgun (WGS) entry which is preliminary data.</text>
</comment>
<dbReference type="InterPro" id="IPR018060">
    <property type="entry name" value="HTH_AraC"/>
</dbReference>
<evidence type="ECO:0000313" key="6">
    <source>
        <dbReference type="EMBL" id="GAA2352159.1"/>
    </source>
</evidence>
<keyword evidence="2" id="KW-0238">DNA-binding</keyword>
<gene>
    <name evidence="6" type="ORF">GCM10010246_45960</name>
</gene>